<evidence type="ECO:0000256" key="1">
    <source>
        <dbReference type="SAM" id="MobiDB-lite"/>
    </source>
</evidence>
<feature type="region of interest" description="Disordered" evidence="1">
    <location>
        <begin position="1"/>
        <end position="21"/>
    </location>
</feature>
<organism evidence="3">
    <name type="scientific">Tanacetum cinerariifolium</name>
    <name type="common">Dalmatian daisy</name>
    <name type="synonym">Chrysanthemum cinerariifolium</name>
    <dbReference type="NCBI Taxonomy" id="118510"/>
    <lineage>
        <taxon>Eukaryota</taxon>
        <taxon>Viridiplantae</taxon>
        <taxon>Streptophyta</taxon>
        <taxon>Embryophyta</taxon>
        <taxon>Tracheophyta</taxon>
        <taxon>Spermatophyta</taxon>
        <taxon>Magnoliopsida</taxon>
        <taxon>eudicotyledons</taxon>
        <taxon>Gunneridae</taxon>
        <taxon>Pentapetalae</taxon>
        <taxon>asterids</taxon>
        <taxon>campanulids</taxon>
        <taxon>Asterales</taxon>
        <taxon>Asteraceae</taxon>
        <taxon>Asteroideae</taxon>
        <taxon>Anthemideae</taxon>
        <taxon>Anthemidinae</taxon>
        <taxon>Tanacetum</taxon>
    </lineage>
</organism>
<reference evidence="3" key="1">
    <citation type="journal article" date="2019" name="Sci. Rep.">
        <title>Draft genome of Tanacetum cinerariifolium, the natural source of mosquito coil.</title>
        <authorList>
            <person name="Yamashiro T."/>
            <person name="Shiraishi A."/>
            <person name="Satake H."/>
            <person name="Nakayama K."/>
        </authorList>
    </citation>
    <scope>NUCLEOTIDE SEQUENCE</scope>
</reference>
<protein>
    <recommendedName>
        <fullName evidence="2">Retrotransposon gag domain-containing protein</fullName>
    </recommendedName>
</protein>
<dbReference type="Pfam" id="PF03732">
    <property type="entry name" value="Retrotrans_gag"/>
    <property type="match status" value="1"/>
</dbReference>
<sequence length="155" mass="17079">MAPKRTTRSTQVPPVTPAPTATTTTITEAQLHALIDRGVAAAMAEVEASRVSNGEGVVGLTQWFEKMESVFNINNCTAACQVKYAACTIKGVALTWWKSHVKTATLEVAQALPWKTLKKMMTNKYCPRGEINKLETEMWELKTKGTNVIGDSFRF</sequence>
<dbReference type="InterPro" id="IPR005162">
    <property type="entry name" value="Retrotrans_gag_dom"/>
</dbReference>
<dbReference type="EMBL" id="BKCJ010501893">
    <property type="protein sequence ID" value="GFA85887.1"/>
    <property type="molecule type" value="Genomic_DNA"/>
</dbReference>
<feature type="compositionally biased region" description="Low complexity" evidence="1">
    <location>
        <begin position="10"/>
        <end position="21"/>
    </location>
</feature>
<comment type="caution">
    <text evidence="3">The sequence shown here is derived from an EMBL/GenBank/DDBJ whole genome shotgun (WGS) entry which is preliminary data.</text>
</comment>
<gene>
    <name evidence="3" type="ORF">Tci_657859</name>
</gene>
<name>A0A699KE98_TANCI</name>
<proteinExistence type="predicted"/>
<accession>A0A699KE98</accession>
<evidence type="ECO:0000259" key="2">
    <source>
        <dbReference type="Pfam" id="PF03732"/>
    </source>
</evidence>
<feature type="domain" description="Retrotransposon gag" evidence="2">
    <location>
        <begin position="83"/>
        <end position="147"/>
    </location>
</feature>
<evidence type="ECO:0000313" key="3">
    <source>
        <dbReference type="EMBL" id="GFA85887.1"/>
    </source>
</evidence>
<dbReference type="AlphaFoldDB" id="A0A699KE98"/>